<dbReference type="Pfam" id="PF01278">
    <property type="entry name" value="Omptin"/>
    <property type="match status" value="1"/>
</dbReference>
<protein>
    <submittedName>
        <fullName evidence="1">Omptin family outer membrane protease</fullName>
    </submittedName>
</protein>
<dbReference type="AlphaFoldDB" id="A0A7T7XKH0"/>
<dbReference type="InterPro" id="IPR020080">
    <property type="entry name" value="OM_adhesin/peptidase_omptin"/>
</dbReference>
<name>A0A7T7XKH0_9SPIR</name>
<dbReference type="RefSeq" id="WP_215625370.1">
    <property type="nucleotide sequence ID" value="NZ_CP067089.2"/>
</dbReference>
<keyword evidence="1" id="KW-0645">Protease</keyword>
<dbReference type="SUPFAM" id="SSF69917">
    <property type="entry name" value="OMPT-like"/>
    <property type="match status" value="1"/>
</dbReference>
<dbReference type="Proteomes" id="UP000595917">
    <property type="component" value="Chromosome"/>
</dbReference>
<dbReference type="GO" id="GO:0004190">
    <property type="term" value="F:aspartic-type endopeptidase activity"/>
    <property type="evidence" value="ECO:0007669"/>
    <property type="project" value="InterPro"/>
</dbReference>
<gene>
    <name evidence="1" type="ORF">JFL75_14085</name>
</gene>
<accession>A0A7T7XKH0</accession>
<sequence>MTPSFGLLWGKSEEIVYHNAQENTYLSQLIWEMKPLWYMGSSFSVFPSEPMDGIGFFADLSLKFGFSNGTGDMEDRDWLGTTHSELTHLSVHTNYTEGAVLADFTGGVGFPIVSRVVYKMFVKASYMHFKWTAREGYLQYASYTQGDYEPWDESLSKVPVYGAAIAYEQDWFLAGTGIGLYVPFLRIFSLEAEAAVSTLVRCAALDDHFGRNLEFYDETRGGLAFDIGARFSVSLPRFIDLGFSVSYRRISGTRGDSKERSTDTGLYTGTSSAGTGYSVLDAAVTATIRF</sequence>
<dbReference type="InterPro" id="IPR000036">
    <property type="entry name" value="Peptidase_A26_omptin"/>
</dbReference>
<reference evidence="1" key="1">
    <citation type="submission" date="2021-01" db="EMBL/GenBank/DDBJ databases">
        <title>Description of Breznakiella homolactica.</title>
        <authorList>
            <person name="Song Y."/>
            <person name="Brune A."/>
        </authorList>
    </citation>
    <scope>NUCLEOTIDE SEQUENCE</scope>
    <source>
        <strain evidence="1">RmG30</strain>
    </source>
</reference>
<dbReference type="Gene3D" id="2.40.128.90">
    <property type="entry name" value="OMPT-like"/>
    <property type="match status" value="1"/>
</dbReference>
<evidence type="ECO:0000313" key="1">
    <source>
        <dbReference type="EMBL" id="QQO08064.1"/>
    </source>
</evidence>
<evidence type="ECO:0000313" key="2">
    <source>
        <dbReference type="Proteomes" id="UP000595917"/>
    </source>
</evidence>
<dbReference type="GO" id="GO:0006508">
    <property type="term" value="P:proteolysis"/>
    <property type="evidence" value="ECO:0007669"/>
    <property type="project" value="UniProtKB-KW"/>
</dbReference>
<proteinExistence type="predicted"/>
<dbReference type="KEGG" id="bhc:JFL75_14085"/>
<keyword evidence="1" id="KW-0378">Hydrolase</keyword>
<organism evidence="1 2">
    <name type="scientific">Breznakiella homolactica</name>
    <dbReference type="NCBI Taxonomy" id="2798577"/>
    <lineage>
        <taxon>Bacteria</taxon>
        <taxon>Pseudomonadati</taxon>
        <taxon>Spirochaetota</taxon>
        <taxon>Spirochaetia</taxon>
        <taxon>Spirochaetales</taxon>
        <taxon>Breznakiellaceae</taxon>
        <taxon>Breznakiella</taxon>
    </lineage>
</organism>
<keyword evidence="2" id="KW-1185">Reference proteome</keyword>
<dbReference type="GO" id="GO:0009279">
    <property type="term" value="C:cell outer membrane"/>
    <property type="evidence" value="ECO:0007669"/>
    <property type="project" value="InterPro"/>
</dbReference>
<dbReference type="InterPro" id="IPR053724">
    <property type="entry name" value="OMP_A26_sf"/>
</dbReference>
<dbReference type="EMBL" id="CP067089">
    <property type="protein sequence ID" value="QQO08064.1"/>
    <property type="molecule type" value="Genomic_DNA"/>
</dbReference>